<dbReference type="KEGG" id="cnan:A2G96_08000"/>
<evidence type="ECO:0000313" key="2">
    <source>
        <dbReference type="Proteomes" id="UP000075238"/>
    </source>
</evidence>
<dbReference type="Pfam" id="PF18906">
    <property type="entry name" value="Phage_tube_2"/>
    <property type="match status" value="1"/>
</dbReference>
<sequence>MTIASGVAKKVVISKEAAWGVKPAANTGRYMRRVTAEINLERPTFESNEIRTDYQTADMRLGTKAVNGTLSGELSPETFELIFAAALRAAWVAGETYTGADIAAADAGNRLVKSAGSWLTEGFKIGDLVTVSGFATLSNNGQAVVLGVTATDLSLDKELVTEAEGANVTVAVAGKKLAVPLSGHTNDSFAIEQWYSDILASELALGVRIGSVALNFPPNGMATVEVTLMGKDVETDDVAYFVAPSPATDTSILAGTRGALYAGGASIAVVTGLNFTIEGGMETGEVIGSPTTPDVFAGRVRVSGQMTAYFENNDLYTKFVNEEETSLVFRLDGDPGESMMFKLPRIKLGGASKDDKETGGIVQTIPFTALLNVHGGAAEATEKTTIVIQDTTLV</sequence>
<protein>
    <recommendedName>
        <fullName evidence="3">Phage tail protein</fullName>
    </recommendedName>
</protein>
<dbReference type="AlphaFoldDB" id="A0A142JHW9"/>
<proteinExistence type="predicted"/>
<gene>
    <name evidence="1" type="ORF">A2G96_08000</name>
</gene>
<name>A0A142JHW9_9BURK</name>
<organism evidence="1 2">
    <name type="scientific">Cupriavidus nantongensis</name>
    <dbReference type="NCBI Taxonomy" id="1796606"/>
    <lineage>
        <taxon>Bacteria</taxon>
        <taxon>Pseudomonadati</taxon>
        <taxon>Pseudomonadota</taxon>
        <taxon>Betaproteobacteria</taxon>
        <taxon>Burkholderiales</taxon>
        <taxon>Burkholderiaceae</taxon>
        <taxon>Cupriavidus</taxon>
    </lineage>
</organism>
<dbReference type="STRING" id="1796606.A2G96_08000"/>
<dbReference type="Proteomes" id="UP000075238">
    <property type="component" value="Chromosome 1"/>
</dbReference>
<evidence type="ECO:0008006" key="3">
    <source>
        <dbReference type="Google" id="ProtNLM"/>
    </source>
</evidence>
<dbReference type="OrthoDB" id="8707767at2"/>
<accession>A0A142JHW9</accession>
<keyword evidence="2" id="KW-1185">Reference proteome</keyword>
<dbReference type="InterPro" id="IPR044000">
    <property type="entry name" value="Phage_tube_2"/>
</dbReference>
<dbReference type="RefSeq" id="WP_062798366.1">
    <property type="nucleotide sequence ID" value="NZ_CP014844.1"/>
</dbReference>
<evidence type="ECO:0000313" key="1">
    <source>
        <dbReference type="EMBL" id="AMR77681.1"/>
    </source>
</evidence>
<dbReference type="EMBL" id="CP014844">
    <property type="protein sequence ID" value="AMR77681.1"/>
    <property type="molecule type" value="Genomic_DNA"/>
</dbReference>
<reference evidence="1 2" key="1">
    <citation type="submission" date="2016-03" db="EMBL/GenBank/DDBJ databases">
        <title>Complete genome sequence of a novel chlorpyrifos degrading bacterium, Cupriavidus nantongensis sp. X1.</title>
        <authorList>
            <person name="Fang L."/>
        </authorList>
    </citation>
    <scope>NUCLEOTIDE SEQUENCE [LARGE SCALE GENOMIC DNA]</scope>
    <source>
        <strain evidence="1 2">X1</strain>
    </source>
</reference>